<gene>
    <name evidence="2" type="ORF">B0A55_12518</name>
</gene>
<feature type="compositionally biased region" description="Low complexity" evidence="1">
    <location>
        <begin position="36"/>
        <end position="60"/>
    </location>
</feature>
<dbReference type="Proteomes" id="UP000309340">
    <property type="component" value="Unassembled WGS sequence"/>
</dbReference>
<keyword evidence="3" id="KW-1185">Reference proteome</keyword>
<dbReference type="EMBL" id="NAJQ01001352">
    <property type="protein sequence ID" value="TKA60294.1"/>
    <property type="molecule type" value="Genomic_DNA"/>
</dbReference>
<accession>A0A4U0WC80</accession>
<sequence>MSWKLTKKLKETHLAPLANTFSRSSSQSALTPDAPPKSSSATSTPGTQTPLSQSTTSSSSNGADAQGIAASETLLSPPVAPARPGILILTLQEGRGF</sequence>
<dbReference type="AlphaFoldDB" id="A0A4U0WC80"/>
<feature type="non-terminal residue" evidence="2">
    <location>
        <position position="97"/>
    </location>
</feature>
<evidence type="ECO:0000313" key="3">
    <source>
        <dbReference type="Proteomes" id="UP000309340"/>
    </source>
</evidence>
<comment type="caution">
    <text evidence="2">The sequence shown here is derived from an EMBL/GenBank/DDBJ whole genome shotgun (WGS) entry which is preliminary data.</text>
</comment>
<evidence type="ECO:0000313" key="2">
    <source>
        <dbReference type="EMBL" id="TKA60294.1"/>
    </source>
</evidence>
<reference evidence="2 3" key="1">
    <citation type="submission" date="2017-03" db="EMBL/GenBank/DDBJ databases">
        <title>Genomes of endolithic fungi from Antarctica.</title>
        <authorList>
            <person name="Coleine C."/>
            <person name="Masonjones S."/>
            <person name="Stajich J.E."/>
        </authorList>
    </citation>
    <scope>NUCLEOTIDE SEQUENCE [LARGE SCALE GENOMIC DNA]</scope>
    <source>
        <strain evidence="2 3">CCFEE 5184</strain>
    </source>
</reference>
<dbReference type="STRING" id="329884.A0A4U0WC80"/>
<feature type="compositionally biased region" description="Polar residues" evidence="1">
    <location>
        <begin position="19"/>
        <end position="30"/>
    </location>
</feature>
<proteinExistence type="predicted"/>
<evidence type="ECO:0000256" key="1">
    <source>
        <dbReference type="SAM" id="MobiDB-lite"/>
    </source>
</evidence>
<protein>
    <submittedName>
        <fullName evidence="2">Uncharacterized protein</fullName>
    </submittedName>
</protein>
<organism evidence="2 3">
    <name type="scientific">Friedmanniomyces simplex</name>
    <dbReference type="NCBI Taxonomy" id="329884"/>
    <lineage>
        <taxon>Eukaryota</taxon>
        <taxon>Fungi</taxon>
        <taxon>Dikarya</taxon>
        <taxon>Ascomycota</taxon>
        <taxon>Pezizomycotina</taxon>
        <taxon>Dothideomycetes</taxon>
        <taxon>Dothideomycetidae</taxon>
        <taxon>Mycosphaerellales</taxon>
        <taxon>Teratosphaeriaceae</taxon>
        <taxon>Friedmanniomyces</taxon>
    </lineage>
</organism>
<feature type="region of interest" description="Disordered" evidence="1">
    <location>
        <begin position="16"/>
        <end position="84"/>
    </location>
</feature>
<name>A0A4U0WC80_9PEZI</name>
<dbReference type="OrthoDB" id="63267at2759"/>